<name>A0ACD4B8E2_MICMQ</name>
<keyword evidence="2" id="KW-1185">Reference proteome</keyword>
<evidence type="ECO:0000313" key="2">
    <source>
        <dbReference type="Proteomes" id="UP001060245"/>
    </source>
</evidence>
<protein>
    <submittedName>
        <fullName evidence="1">Uncharacterized protein</fullName>
    </submittedName>
</protein>
<dbReference type="EMBL" id="CP101471">
    <property type="protein sequence ID" value="UTT53873.1"/>
    <property type="molecule type" value="Genomic_DNA"/>
</dbReference>
<evidence type="ECO:0000313" key="1">
    <source>
        <dbReference type="EMBL" id="UTT53873.1"/>
    </source>
</evidence>
<proteinExistence type="predicted"/>
<reference evidence="1" key="1">
    <citation type="submission" date="2022-07" db="EMBL/GenBank/DDBJ databases">
        <title>Complete genome of DND4.</title>
        <authorList>
            <person name="Cao G."/>
        </authorList>
    </citation>
    <scope>NUCLEOTIDE SEQUENCE</scope>
    <source>
        <strain evidence="1">DND4</strain>
    </source>
</reference>
<dbReference type="Proteomes" id="UP001060245">
    <property type="component" value="Chromosome"/>
</dbReference>
<organism evidence="1 2">
    <name type="scientific">Microbacterium maritypicum</name>
    <name type="common">Microbacterium liquefaciens</name>
    <dbReference type="NCBI Taxonomy" id="33918"/>
    <lineage>
        <taxon>Bacteria</taxon>
        <taxon>Bacillati</taxon>
        <taxon>Actinomycetota</taxon>
        <taxon>Actinomycetes</taxon>
        <taxon>Micrococcales</taxon>
        <taxon>Microbacteriaceae</taxon>
        <taxon>Microbacterium</taxon>
    </lineage>
</organism>
<accession>A0ACD4B8E2</accession>
<gene>
    <name evidence="1" type="ORF">NMQ05_04625</name>
</gene>
<sequence length="129" mass="14179">MEFPFGEQVVRERRQLVIDPYDPGTSVPGSWEATLTYLELDSAFIASSSSTAPLDATRSQILTEKSLYLTDPDADVRAGDRVRRGGSEGEDGIWRGGEVLYVNVRPSADTNPFTGWQPVVEIPLDMTEG</sequence>